<reference evidence="19 20" key="1">
    <citation type="submission" date="2014-04" db="EMBL/GenBank/DDBJ databases">
        <title>Draft Genome Sequence of Synergistes jonesii.</title>
        <authorList>
            <person name="Coil D.A."/>
            <person name="Eisen J.A."/>
            <person name="Holland-Moritz H.E."/>
        </authorList>
    </citation>
    <scope>NUCLEOTIDE SEQUENCE [LARGE SCALE GENOMIC DNA]</scope>
    <source>
        <strain evidence="19 20">78-1</strain>
    </source>
</reference>
<dbReference type="SUPFAM" id="SSF57716">
    <property type="entry name" value="Glucocorticoid receptor-like (DNA-binding domain)"/>
    <property type="match status" value="1"/>
</dbReference>
<dbReference type="STRING" id="2754.EH55_09690"/>
<dbReference type="SMART" id="SM00898">
    <property type="entry name" value="Fapy_DNA_glyco"/>
    <property type="match status" value="1"/>
</dbReference>
<keyword evidence="8" id="KW-0378">Hydrolase</keyword>
<evidence type="ECO:0000256" key="3">
    <source>
        <dbReference type="ARBA" id="ARBA00009409"/>
    </source>
</evidence>
<organism evidence="19 20">
    <name type="scientific">Synergistes jonesii</name>
    <dbReference type="NCBI Taxonomy" id="2754"/>
    <lineage>
        <taxon>Bacteria</taxon>
        <taxon>Thermotogati</taxon>
        <taxon>Synergistota</taxon>
        <taxon>Synergistia</taxon>
        <taxon>Synergistales</taxon>
        <taxon>Synergistaceae</taxon>
        <taxon>Synergistes</taxon>
    </lineage>
</organism>
<dbReference type="InterPro" id="IPR012319">
    <property type="entry name" value="FPG_cat"/>
</dbReference>
<proteinExistence type="inferred from homology"/>
<evidence type="ECO:0000313" key="20">
    <source>
        <dbReference type="Proteomes" id="UP000027665"/>
    </source>
</evidence>
<comment type="caution">
    <text evidence="19">The sequence shown here is derived from an EMBL/GenBank/DDBJ whole genome shotgun (WGS) entry which is preliminary data.</text>
</comment>
<gene>
    <name evidence="19" type="ORF">EH55_09690</name>
</gene>
<keyword evidence="9" id="KW-0862">Zinc</keyword>
<keyword evidence="7 16" id="KW-0863">Zinc-finger</keyword>
<dbReference type="InterPro" id="IPR020629">
    <property type="entry name" value="FPG_Glyclase"/>
</dbReference>
<evidence type="ECO:0000256" key="8">
    <source>
        <dbReference type="ARBA" id="ARBA00022801"/>
    </source>
</evidence>
<evidence type="ECO:0000256" key="1">
    <source>
        <dbReference type="ARBA" id="ARBA00001668"/>
    </source>
</evidence>
<name>A0A073IPS2_9BACT</name>
<dbReference type="FunFam" id="1.10.8.50:FF:000003">
    <property type="entry name" value="Formamidopyrimidine-DNA glycosylase"/>
    <property type="match status" value="1"/>
</dbReference>
<comment type="catalytic activity">
    <reaction evidence="15">
        <text>2'-deoxyribonucleotide-(2'-deoxyribose 5'-phosphate)-2'-deoxyribonucleotide-DNA = a 3'-end 2'-deoxyribonucleotide-(2,3-dehydro-2,3-deoxyribose 5'-phosphate)-DNA + a 5'-end 5'-phospho-2'-deoxyribonucleoside-DNA + H(+)</text>
        <dbReference type="Rhea" id="RHEA:66592"/>
        <dbReference type="Rhea" id="RHEA-COMP:13180"/>
        <dbReference type="Rhea" id="RHEA-COMP:16897"/>
        <dbReference type="Rhea" id="RHEA-COMP:17067"/>
        <dbReference type="ChEBI" id="CHEBI:15378"/>
        <dbReference type="ChEBI" id="CHEBI:136412"/>
        <dbReference type="ChEBI" id="CHEBI:157695"/>
        <dbReference type="ChEBI" id="CHEBI:167181"/>
        <dbReference type="EC" id="4.2.99.18"/>
    </reaction>
</comment>
<dbReference type="GO" id="GO:0003684">
    <property type="term" value="F:damaged DNA binding"/>
    <property type="evidence" value="ECO:0007669"/>
    <property type="project" value="InterPro"/>
</dbReference>
<dbReference type="InterPro" id="IPR010663">
    <property type="entry name" value="Znf_FPG/IleRS"/>
</dbReference>
<dbReference type="PROSITE" id="PS01242">
    <property type="entry name" value="ZF_FPG_1"/>
    <property type="match status" value="1"/>
</dbReference>
<dbReference type="GO" id="GO:0006284">
    <property type="term" value="P:base-excision repair"/>
    <property type="evidence" value="ECO:0007669"/>
    <property type="project" value="InterPro"/>
</dbReference>
<comment type="subunit">
    <text evidence="4">Monomer.</text>
</comment>
<evidence type="ECO:0000256" key="13">
    <source>
        <dbReference type="ARBA" id="ARBA00023268"/>
    </source>
</evidence>
<dbReference type="PROSITE" id="PS50159">
    <property type="entry name" value="RIBOSOMAL_S13_2"/>
    <property type="match status" value="1"/>
</dbReference>
<comment type="catalytic activity">
    <reaction evidence="1">
        <text>Hydrolysis of DNA containing ring-opened 7-methylguanine residues, releasing 2,6-diamino-4-hydroxy-5-(N-methyl)formamidopyrimidine.</text>
        <dbReference type="EC" id="3.2.2.23"/>
    </reaction>
</comment>
<dbReference type="SUPFAM" id="SSF46946">
    <property type="entry name" value="S13-like H2TH domain"/>
    <property type="match status" value="1"/>
</dbReference>
<evidence type="ECO:0000256" key="16">
    <source>
        <dbReference type="PROSITE-ProRule" id="PRU00391"/>
    </source>
</evidence>
<dbReference type="InterPro" id="IPR015887">
    <property type="entry name" value="DNA_glyclase_Znf_dom_DNA_BS"/>
</dbReference>
<dbReference type="InterPro" id="IPR010979">
    <property type="entry name" value="Ribosomal_uS13-like_H2TH"/>
</dbReference>
<dbReference type="CDD" id="cd08966">
    <property type="entry name" value="EcFpg-like_N"/>
    <property type="match status" value="1"/>
</dbReference>
<evidence type="ECO:0000256" key="15">
    <source>
        <dbReference type="ARBA" id="ARBA00044632"/>
    </source>
</evidence>
<evidence type="ECO:0000256" key="11">
    <source>
        <dbReference type="ARBA" id="ARBA00023204"/>
    </source>
</evidence>
<dbReference type="OrthoDB" id="9800855at2"/>
<dbReference type="eggNOG" id="COG0266">
    <property type="taxonomic scope" value="Bacteria"/>
</dbReference>
<dbReference type="PROSITE" id="PS51068">
    <property type="entry name" value="FPG_CAT"/>
    <property type="match status" value="1"/>
</dbReference>
<dbReference type="RefSeq" id="WP_037977856.1">
    <property type="nucleotide sequence ID" value="NZ_JMKI01000047.1"/>
</dbReference>
<evidence type="ECO:0000256" key="9">
    <source>
        <dbReference type="ARBA" id="ARBA00022833"/>
    </source>
</evidence>
<sequence length="277" mass="31528">MPELPEVETIRRVLEPQLVGRRVTSVSLLNARVIAYPDRDDFIKMFSGQVVQKMSRRGKYLTMRFESGDRLTVHLRMTGQLLVTPGDYEMEKHTHLIAGLSDGNQLRYIDVRRFGRFWYLKKDEADSVTGQEKLGLEPDDDNLTALYLKSRLCKQKKSIKEMLLDQTFIAGIGNIYSDEILYEAGIYPGAKGGELSDEDIARLVKVIPKVISFEISANETTEQEYLADKGQEYRNTPYLKAYGHAGRQCPVCGEIFKKIKIAGRGSCYCPGCQRKRN</sequence>
<dbReference type="SMART" id="SM01232">
    <property type="entry name" value="H2TH"/>
    <property type="match status" value="1"/>
</dbReference>
<dbReference type="NCBIfam" id="NF002211">
    <property type="entry name" value="PRK01103.1"/>
    <property type="match status" value="1"/>
</dbReference>
<evidence type="ECO:0000256" key="6">
    <source>
        <dbReference type="ARBA" id="ARBA00022763"/>
    </source>
</evidence>
<dbReference type="GO" id="GO:0034039">
    <property type="term" value="F:8-oxo-7,8-dihydroguanine DNA N-glycosylase activity"/>
    <property type="evidence" value="ECO:0007669"/>
    <property type="project" value="TreeGrafter"/>
</dbReference>
<dbReference type="Proteomes" id="UP000027665">
    <property type="component" value="Unassembled WGS sequence"/>
</dbReference>
<dbReference type="PROSITE" id="PS51066">
    <property type="entry name" value="ZF_FPG_2"/>
    <property type="match status" value="1"/>
</dbReference>
<dbReference type="Pfam" id="PF06831">
    <property type="entry name" value="H2TH"/>
    <property type="match status" value="1"/>
</dbReference>
<dbReference type="InterPro" id="IPR000214">
    <property type="entry name" value="Znf_DNA_glyclase/AP_lyase"/>
</dbReference>
<evidence type="ECO:0000256" key="2">
    <source>
        <dbReference type="ARBA" id="ARBA00001947"/>
    </source>
</evidence>
<keyword evidence="5" id="KW-0479">Metal-binding</keyword>
<protein>
    <submittedName>
        <fullName evidence="19">DNA-formamidopyrimidine glycosylase</fullName>
    </submittedName>
</protein>
<evidence type="ECO:0000259" key="18">
    <source>
        <dbReference type="PROSITE" id="PS51068"/>
    </source>
</evidence>
<dbReference type="PANTHER" id="PTHR22993">
    <property type="entry name" value="FORMAMIDOPYRIMIDINE-DNA GLYCOSYLASE"/>
    <property type="match status" value="1"/>
</dbReference>
<keyword evidence="13" id="KW-0511">Multifunctional enzyme</keyword>
<evidence type="ECO:0000256" key="4">
    <source>
        <dbReference type="ARBA" id="ARBA00011245"/>
    </source>
</evidence>
<evidence type="ECO:0000256" key="10">
    <source>
        <dbReference type="ARBA" id="ARBA00023125"/>
    </source>
</evidence>
<evidence type="ECO:0000313" key="19">
    <source>
        <dbReference type="EMBL" id="KEJ91471.1"/>
    </source>
</evidence>
<dbReference type="PATRIC" id="fig|2754.20.peg.913"/>
<accession>A0A073IPS2</accession>
<feature type="domain" description="Formamidopyrimidine-DNA glycosylase catalytic" evidence="18">
    <location>
        <begin position="2"/>
        <end position="115"/>
    </location>
</feature>
<dbReference type="Pfam" id="PF06827">
    <property type="entry name" value="zf-FPG_IleRS"/>
    <property type="match status" value="1"/>
</dbReference>
<feature type="domain" description="FPG-type" evidence="17">
    <location>
        <begin position="240"/>
        <end position="274"/>
    </location>
</feature>
<dbReference type="NCBIfam" id="TIGR00577">
    <property type="entry name" value="fpg"/>
    <property type="match status" value="1"/>
</dbReference>
<comment type="similarity">
    <text evidence="3">Belongs to the FPG family.</text>
</comment>
<dbReference type="InterPro" id="IPR015886">
    <property type="entry name" value="H2TH_FPG"/>
</dbReference>
<dbReference type="InterPro" id="IPR035937">
    <property type="entry name" value="FPG_N"/>
</dbReference>
<dbReference type="GO" id="GO:0140078">
    <property type="term" value="F:class I DNA-(apurinic or apyrimidinic site) endonuclease activity"/>
    <property type="evidence" value="ECO:0007669"/>
    <property type="project" value="UniProtKB-EC"/>
</dbReference>
<keyword evidence="12" id="KW-0456">Lyase</keyword>
<dbReference type="Gene3D" id="3.20.190.10">
    <property type="entry name" value="MutM-like, N-terminal"/>
    <property type="match status" value="1"/>
</dbReference>
<evidence type="ECO:0000256" key="7">
    <source>
        <dbReference type="ARBA" id="ARBA00022771"/>
    </source>
</evidence>
<keyword evidence="11" id="KW-0234">DNA repair</keyword>
<dbReference type="SUPFAM" id="SSF81624">
    <property type="entry name" value="N-terminal domain of MutM-like DNA repair proteins"/>
    <property type="match status" value="1"/>
</dbReference>
<dbReference type="PANTHER" id="PTHR22993:SF9">
    <property type="entry name" value="FORMAMIDOPYRIMIDINE-DNA GLYCOSYLASE"/>
    <property type="match status" value="1"/>
</dbReference>
<keyword evidence="20" id="KW-1185">Reference proteome</keyword>
<evidence type="ECO:0000256" key="14">
    <source>
        <dbReference type="ARBA" id="ARBA00023295"/>
    </source>
</evidence>
<dbReference type="Gene3D" id="1.10.8.50">
    <property type="match status" value="1"/>
</dbReference>
<comment type="cofactor">
    <cofactor evidence="2">
        <name>Zn(2+)</name>
        <dbReference type="ChEBI" id="CHEBI:29105"/>
    </cofactor>
</comment>
<dbReference type="AlphaFoldDB" id="A0A073IPS2"/>
<keyword evidence="10" id="KW-0238">DNA-binding</keyword>
<dbReference type="Pfam" id="PF01149">
    <property type="entry name" value="Fapy_DNA_glyco"/>
    <property type="match status" value="1"/>
</dbReference>
<keyword evidence="6" id="KW-0227">DNA damage</keyword>
<dbReference type="EMBL" id="JMKI01000047">
    <property type="protein sequence ID" value="KEJ91471.1"/>
    <property type="molecule type" value="Genomic_DNA"/>
</dbReference>
<evidence type="ECO:0000259" key="17">
    <source>
        <dbReference type="PROSITE" id="PS51066"/>
    </source>
</evidence>
<keyword evidence="14" id="KW-0326">Glycosidase</keyword>
<evidence type="ECO:0000256" key="5">
    <source>
        <dbReference type="ARBA" id="ARBA00022723"/>
    </source>
</evidence>
<dbReference type="GO" id="GO:0008270">
    <property type="term" value="F:zinc ion binding"/>
    <property type="evidence" value="ECO:0007669"/>
    <property type="project" value="UniProtKB-KW"/>
</dbReference>
<evidence type="ECO:0000256" key="12">
    <source>
        <dbReference type="ARBA" id="ARBA00023239"/>
    </source>
</evidence>
<dbReference type="GeneID" id="90984378"/>